<gene>
    <name evidence="1" type="ORF">UFOPK3167_01115</name>
</gene>
<accession>A0A6J7AHE7</accession>
<protein>
    <submittedName>
        <fullName evidence="1">Unannotated protein</fullName>
    </submittedName>
</protein>
<dbReference type="EMBL" id="CAFABF010000072">
    <property type="protein sequence ID" value="CAB4832000.1"/>
    <property type="molecule type" value="Genomic_DNA"/>
</dbReference>
<dbReference type="AlphaFoldDB" id="A0A6J7AHE7"/>
<name>A0A6J7AHE7_9ZZZZ</name>
<evidence type="ECO:0000313" key="1">
    <source>
        <dbReference type="EMBL" id="CAB4832000.1"/>
    </source>
</evidence>
<organism evidence="1">
    <name type="scientific">freshwater metagenome</name>
    <dbReference type="NCBI Taxonomy" id="449393"/>
    <lineage>
        <taxon>unclassified sequences</taxon>
        <taxon>metagenomes</taxon>
        <taxon>ecological metagenomes</taxon>
    </lineage>
</organism>
<reference evidence="1" key="1">
    <citation type="submission" date="2020-05" db="EMBL/GenBank/DDBJ databases">
        <authorList>
            <person name="Chiriac C."/>
            <person name="Salcher M."/>
            <person name="Ghai R."/>
            <person name="Kavagutti S V."/>
        </authorList>
    </citation>
    <scope>NUCLEOTIDE SEQUENCE</scope>
</reference>
<sequence length="201" mass="21066">MRKLASISVAFIVTAGILTAAPASGATISNGVACKKLNQTTKVDGRKYKCAKNPLSTSTKLTWLSNDCLLSANGYVKAKKDSAAIAAKYAAQIPVIDLGIANETANRTEIQAKLDAASLRLPVAKADLAAATNDEAKKKFGEAVINWTAAIRAYTSKINQIALTIRTLETAKTTALRNPIDLASSIADSKSTALLICTKGL</sequence>
<proteinExistence type="predicted"/>